<protein>
    <recommendedName>
        <fullName evidence="3">MULE transposase domain-containing protein</fullName>
    </recommendedName>
</protein>
<name>A0A163J5L4_ABSGL</name>
<proteinExistence type="predicted"/>
<dbReference type="Proteomes" id="UP000078561">
    <property type="component" value="Unassembled WGS sequence"/>
</dbReference>
<sequence length="96" mass="11065">MFCDKDPAEISAIATTWGEHTVRLCLWHLNRDVDKKLAAKRGRLGQIYDAEAAHAEFDFVDTQFLPHINNNNNEANVIICVAARRKEIKHHGKWIR</sequence>
<keyword evidence="2" id="KW-1185">Reference proteome</keyword>
<dbReference type="OrthoDB" id="2401469at2759"/>
<evidence type="ECO:0008006" key="3">
    <source>
        <dbReference type="Google" id="ProtNLM"/>
    </source>
</evidence>
<dbReference type="EMBL" id="LT551736">
    <property type="protein sequence ID" value="SAL97325.1"/>
    <property type="molecule type" value="Genomic_DNA"/>
</dbReference>
<gene>
    <name evidence="1" type="primary">ABSGL_02812.1 scaffold 3955</name>
</gene>
<dbReference type="InParanoid" id="A0A163J5L4"/>
<evidence type="ECO:0000313" key="1">
    <source>
        <dbReference type="EMBL" id="SAL97325.1"/>
    </source>
</evidence>
<organism evidence="1">
    <name type="scientific">Absidia glauca</name>
    <name type="common">Pin mould</name>
    <dbReference type="NCBI Taxonomy" id="4829"/>
    <lineage>
        <taxon>Eukaryota</taxon>
        <taxon>Fungi</taxon>
        <taxon>Fungi incertae sedis</taxon>
        <taxon>Mucoromycota</taxon>
        <taxon>Mucoromycotina</taxon>
        <taxon>Mucoromycetes</taxon>
        <taxon>Mucorales</taxon>
        <taxon>Cunninghamellaceae</taxon>
        <taxon>Absidia</taxon>
    </lineage>
</organism>
<reference evidence="1" key="1">
    <citation type="submission" date="2016-04" db="EMBL/GenBank/DDBJ databases">
        <authorList>
            <person name="Evans L.H."/>
            <person name="Alamgir A."/>
            <person name="Owens N."/>
            <person name="Weber N.D."/>
            <person name="Virtaneva K."/>
            <person name="Barbian K."/>
            <person name="Babar A."/>
            <person name="Rosenke K."/>
        </authorList>
    </citation>
    <scope>NUCLEOTIDE SEQUENCE [LARGE SCALE GENOMIC DNA]</scope>
    <source>
        <strain evidence="1">CBS 101.48</strain>
    </source>
</reference>
<evidence type="ECO:0000313" key="2">
    <source>
        <dbReference type="Proteomes" id="UP000078561"/>
    </source>
</evidence>
<dbReference type="AlphaFoldDB" id="A0A163J5L4"/>
<accession>A0A163J5L4</accession>